<comment type="catalytic activity">
    <reaction evidence="16 17">
        <text>L-seryl-[protein] + ATP = O-phospho-L-seryl-[protein] + ADP + H(+)</text>
        <dbReference type="Rhea" id="RHEA:17989"/>
        <dbReference type="Rhea" id="RHEA-COMP:9863"/>
        <dbReference type="Rhea" id="RHEA-COMP:11604"/>
        <dbReference type="ChEBI" id="CHEBI:15378"/>
        <dbReference type="ChEBI" id="CHEBI:29999"/>
        <dbReference type="ChEBI" id="CHEBI:30616"/>
        <dbReference type="ChEBI" id="CHEBI:83421"/>
        <dbReference type="ChEBI" id="CHEBI:456216"/>
        <dbReference type="EC" id="2.7.11.1"/>
    </reaction>
</comment>
<evidence type="ECO:0000256" key="7">
    <source>
        <dbReference type="ARBA" id="ARBA00022741"/>
    </source>
</evidence>
<dbReference type="Pfam" id="PF07714">
    <property type="entry name" value="PK_Tyr_Ser-Thr"/>
    <property type="match status" value="1"/>
</dbReference>
<sequence>MALVLLIFVRVLFLLVTEGSLHVDESISHNISLGTSLTTDTNSSWLSPSGLFAFGFYQQDDGFAVGIWLTTKPNITVVWTANRDDPPLSSNSTIELTVDGWLLLHTAHGKQNLTTDQTYSATSASMLDSGNFVLYNHSDFIWESFDYPCDTILGGQELDGGQTLISSVSASDHSSGRFELYMQEDGNLVAYPRHSSKLEEDAYWATGTDTDGYNSLHLENHKGFLYMFGYGMPRRALNQPTRSQSRKNEKVLFRATLNPDGNFVLYSHIFTTPSSKFTEIRTEWLALHNPCGVKGICGVNSYCNVMAGNAECHCFPGFLFSDNTTNGRFLGCYRNFTDEEACSQTGPKLLYNITALENMELGVFPYSLMNLSKEACSKSCVDDCNCWVGLYVNGSCQRFKVPIIYAVHNKSTLATIFIKISIPDDRVKDAEKPVSASTNQKLTVEVYRKKLVSILGITLAFLALMCTVMAFASFFFYRAHAHRYGSISENIDFGLISDHITLRSFSFDELHKATDGFMNPISRNSRGEVYKGFIDDGKKAIAVKKLHRMFEGGGVRAEITAIAQTHHRNLVRLVGFCIHGATKLLVYEFMSNGSLADLLLNSETQIGWKDRVRVALDVARGILYLHEECETRIIHCNINPQNILFDESWTAKISDFGLSKLLRPNQSGTLTDVRGTRGYLAPEWHKNTLISTKVDIYSFGVVLLEILCCSGEMEIDFPSDNKITLSNWVYNCFLNKELYRLIGDEEVDINMCEKMVKIGLLCIQDDPDARPSIKNVILMLEGTTDIPIPPSPTPPPLI</sequence>
<dbReference type="InterPro" id="IPR024171">
    <property type="entry name" value="SRK-like_kinase"/>
</dbReference>
<keyword evidence="6 19" id="KW-0732">Signal</keyword>
<keyword evidence="4 17" id="KW-0808">Transferase</keyword>
<dbReference type="STRING" id="35608.A0A2U1LKY9"/>
<keyword evidence="23" id="KW-1185">Reference proteome</keyword>
<evidence type="ECO:0000256" key="18">
    <source>
        <dbReference type="SAM" id="Phobius"/>
    </source>
</evidence>
<dbReference type="OrthoDB" id="1668230at2759"/>
<dbReference type="Gene3D" id="2.90.10.30">
    <property type="match status" value="1"/>
</dbReference>
<comment type="catalytic activity">
    <reaction evidence="15 17">
        <text>L-threonyl-[protein] + ATP = O-phospho-L-threonyl-[protein] + ADP + H(+)</text>
        <dbReference type="Rhea" id="RHEA:46608"/>
        <dbReference type="Rhea" id="RHEA-COMP:11060"/>
        <dbReference type="Rhea" id="RHEA-COMP:11605"/>
        <dbReference type="ChEBI" id="CHEBI:15378"/>
        <dbReference type="ChEBI" id="CHEBI:30013"/>
        <dbReference type="ChEBI" id="CHEBI:30616"/>
        <dbReference type="ChEBI" id="CHEBI:61977"/>
        <dbReference type="ChEBI" id="CHEBI:456216"/>
        <dbReference type="EC" id="2.7.11.1"/>
    </reaction>
</comment>
<keyword evidence="3" id="KW-0245">EGF-like domain</keyword>
<keyword evidence="5 18" id="KW-0812">Transmembrane</keyword>
<dbReference type="PANTHER" id="PTHR47976:SF49">
    <property type="entry name" value="RECEPTOR-LIKE SERINE_THREONINE-PROTEIN KINASE"/>
    <property type="match status" value="1"/>
</dbReference>
<organism evidence="22 23">
    <name type="scientific">Artemisia annua</name>
    <name type="common">Sweet wormwood</name>
    <dbReference type="NCBI Taxonomy" id="35608"/>
    <lineage>
        <taxon>Eukaryota</taxon>
        <taxon>Viridiplantae</taxon>
        <taxon>Streptophyta</taxon>
        <taxon>Embryophyta</taxon>
        <taxon>Tracheophyta</taxon>
        <taxon>Spermatophyta</taxon>
        <taxon>Magnoliopsida</taxon>
        <taxon>eudicotyledons</taxon>
        <taxon>Gunneridae</taxon>
        <taxon>Pentapetalae</taxon>
        <taxon>asterids</taxon>
        <taxon>campanulids</taxon>
        <taxon>Asterales</taxon>
        <taxon>Asteraceae</taxon>
        <taxon>Asteroideae</taxon>
        <taxon>Anthemideae</taxon>
        <taxon>Artemisiinae</taxon>
        <taxon>Artemisia</taxon>
    </lineage>
</organism>
<dbReference type="GO" id="GO:0005524">
    <property type="term" value="F:ATP binding"/>
    <property type="evidence" value="ECO:0007669"/>
    <property type="project" value="UniProtKB-KW"/>
</dbReference>
<keyword evidence="11 18" id="KW-0472">Membrane</keyword>
<dbReference type="Pfam" id="PF01453">
    <property type="entry name" value="B_lectin"/>
    <property type="match status" value="1"/>
</dbReference>
<dbReference type="Gene3D" id="3.30.200.20">
    <property type="entry name" value="Phosphorylase Kinase, domain 1"/>
    <property type="match status" value="1"/>
</dbReference>
<dbReference type="EC" id="2.7.11.1" evidence="17"/>
<dbReference type="InterPro" id="IPR000719">
    <property type="entry name" value="Prot_kinase_dom"/>
</dbReference>
<comment type="subcellular location">
    <subcellularLocation>
        <location evidence="1">Membrane</location>
        <topology evidence="1">Single-pass membrane protein</topology>
    </subcellularLocation>
</comment>
<dbReference type="PANTHER" id="PTHR47976">
    <property type="entry name" value="G-TYPE LECTIN S-RECEPTOR-LIKE SERINE/THREONINE-PROTEIN KINASE SD2-5"/>
    <property type="match status" value="1"/>
</dbReference>
<accession>A0A2U1LKY9</accession>
<keyword evidence="10 18" id="KW-1133">Transmembrane helix</keyword>
<evidence type="ECO:0000259" key="21">
    <source>
        <dbReference type="PROSITE" id="PS50927"/>
    </source>
</evidence>
<evidence type="ECO:0000256" key="11">
    <source>
        <dbReference type="ARBA" id="ARBA00023136"/>
    </source>
</evidence>
<feature type="signal peptide" evidence="19">
    <location>
        <begin position="1"/>
        <end position="19"/>
    </location>
</feature>
<evidence type="ECO:0000256" key="8">
    <source>
        <dbReference type="ARBA" id="ARBA00022777"/>
    </source>
</evidence>
<dbReference type="Gene3D" id="2.90.10.10">
    <property type="entry name" value="Bulb-type lectin domain"/>
    <property type="match status" value="1"/>
</dbReference>
<evidence type="ECO:0000256" key="9">
    <source>
        <dbReference type="ARBA" id="ARBA00022840"/>
    </source>
</evidence>
<dbReference type="PIRSF" id="PIRSF000641">
    <property type="entry name" value="SRK"/>
    <property type="match status" value="1"/>
</dbReference>
<evidence type="ECO:0000256" key="5">
    <source>
        <dbReference type="ARBA" id="ARBA00022692"/>
    </source>
</evidence>
<dbReference type="AlphaFoldDB" id="A0A2U1LKY9"/>
<feature type="domain" description="Protein kinase" evidence="20">
    <location>
        <begin position="515"/>
        <end position="784"/>
    </location>
</feature>
<feature type="transmembrane region" description="Helical" evidence="18">
    <location>
        <begin position="451"/>
        <end position="477"/>
    </location>
</feature>
<evidence type="ECO:0000313" key="23">
    <source>
        <dbReference type="Proteomes" id="UP000245207"/>
    </source>
</evidence>
<evidence type="ECO:0000256" key="17">
    <source>
        <dbReference type="PIRNR" id="PIRNR000641"/>
    </source>
</evidence>
<dbReference type="InterPro" id="IPR001245">
    <property type="entry name" value="Ser-Thr/Tyr_kinase_cat_dom"/>
</dbReference>
<keyword evidence="14" id="KW-0325">Glycoprotein</keyword>
<feature type="domain" description="Bulb-type lectin" evidence="21">
    <location>
        <begin position="149"/>
        <end position="278"/>
    </location>
</feature>
<protein>
    <recommendedName>
        <fullName evidence="17">Receptor-like serine/threonine-protein kinase</fullName>
        <ecNumber evidence="17">2.7.11.1</ecNumber>
    </recommendedName>
</protein>
<evidence type="ECO:0000256" key="13">
    <source>
        <dbReference type="ARBA" id="ARBA00023170"/>
    </source>
</evidence>
<dbReference type="Proteomes" id="UP000245207">
    <property type="component" value="Unassembled WGS sequence"/>
</dbReference>
<dbReference type="InterPro" id="IPR011009">
    <property type="entry name" value="Kinase-like_dom_sf"/>
</dbReference>
<evidence type="ECO:0000256" key="3">
    <source>
        <dbReference type="ARBA" id="ARBA00022536"/>
    </source>
</evidence>
<keyword evidence="2 17" id="KW-0723">Serine/threonine-protein kinase</keyword>
<evidence type="ECO:0000256" key="15">
    <source>
        <dbReference type="ARBA" id="ARBA00047899"/>
    </source>
</evidence>
<evidence type="ECO:0000256" key="2">
    <source>
        <dbReference type="ARBA" id="ARBA00022527"/>
    </source>
</evidence>
<feature type="domain" description="Bulb-type lectin" evidence="21">
    <location>
        <begin position="30"/>
        <end position="147"/>
    </location>
</feature>
<evidence type="ECO:0000256" key="12">
    <source>
        <dbReference type="ARBA" id="ARBA00023157"/>
    </source>
</evidence>
<keyword evidence="9 17" id="KW-0067">ATP-binding</keyword>
<evidence type="ECO:0000256" key="14">
    <source>
        <dbReference type="ARBA" id="ARBA00023180"/>
    </source>
</evidence>
<dbReference type="SUPFAM" id="SSF51110">
    <property type="entry name" value="alpha-D-mannose-specific plant lectins"/>
    <property type="match status" value="1"/>
</dbReference>
<evidence type="ECO:0000256" key="16">
    <source>
        <dbReference type="ARBA" id="ARBA00048679"/>
    </source>
</evidence>
<keyword evidence="7 17" id="KW-0547">Nucleotide-binding</keyword>
<evidence type="ECO:0000256" key="19">
    <source>
        <dbReference type="SAM" id="SignalP"/>
    </source>
</evidence>
<evidence type="ECO:0000259" key="20">
    <source>
        <dbReference type="PROSITE" id="PS50011"/>
    </source>
</evidence>
<dbReference type="FunFam" id="1.10.510.10:FF:000237">
    <property type="entry name" value="G-type lectin S-receptor-like serine/threonine-protein kinase"/>
    <property type="match status" value="1"/>
</dbReference>
<evidence type="ECO:0000313" key="22">
    <source>
        <dbReference type="EMBL" id="PWA49664.1"/>
    </source>
</evidence>
<comment type="similarity">
    <text evidence="17">Belongs to the protein kinase superfamily. Ser/Thr protein kinase family.</text>
</comment>
<evidence type="ECO:0000256" key="6">
    <source>
        <dbReference type="ARBA" id="ARBA00022729"/>
    </source>
</evidence>
<dbReference type="SUPFAM" id="SSF56112">
    <property type="entry name" value="Protein kinase-like (PK-like)"/>
    <property type="match status" value="1"/>
</dbReference>
<keyword evidence="12" id="KW-1015">Disulfide bond</keyword>
<reference evidence="22 23" key="1">
    <citation type="journal article" date="2018" name="Mol. Plant">
        <title>The genome of Artemisia annua provides insight into the evolution of Asteraceae family and artemisinin biosynthesis.</title>
        <authorList>
            <person name="Shen Q."/>
            <person name="Zhang L."/>
            <person name="Liao Z."/>
            <person name="Wang S."/>
            <person name="Yan T."/>
            <person name="Shi P."/>
            <person name="Liu M."/>
            <person name="Fu X."/>
            <person name="Pan Q."/>
            <person name="Wang Y."/>
            <person name="Lv Z."/>
            <person name="Lu X."/>
            <person name="Zhang F."/>
            <person name="Jiang W."/>
            <person name="Ma Y."/>
            <person name="Chen M."/>
            <person name="Hao X."/>
            <person name="Li L."/>
            <person name="Tang Y."/>
            <person name="Lv G."/>
            <person name="Zhou Y."/>
            <person name="Sun X."/>
            <person name="Brodelius P.E."/>
            <person name="Rose J.K.C."/>
            <person name="Tang K."/>
        </authorList>
    </citation>
    <scope>NUCLEOTIDE SEQUENCE [LARGE SCALE GENOMIC DNA]</scope>
    <source>
        <strain evidence="23">cv. Huhao1</strain>
        <tissue evidence="22">Leaf</tissue>
    </source>
</reference>
<dbReference type="GO" id="GO:0016020">
    <property type="term" value="C:membrane"/>
    <property type="evidence" value="ECO:0007669"/>
    <property type="project" value="UniProtKB-SubCell"/>
</dbReference>
<evidence type="ECO:0000256" key="1">
    <source>
        <dbReference type="ARBA" id="ARBA00004167"/>
    </source>
</evidence>
<evidence type="ECO:0000256" key="10">
    <source>
        <dbReference type="ARBA" id="ARBA00022989"/>
    </source>
</evidence>
<dbReference type="Gene3D" id="1.10.510.10">
    <property type="entry name" value="Transferase(Phosphotransferase) domain 1"/>
    <property type="match status" value="1"/>
</dbReference>
<feature type="chain" id="PRO_5015494546" description="Receptor-like serine/threonine-protein kinase" evidence="19">
    <location>
        <begin position="20"/>
        <end position="798"/>
    </location>
</feature>
<keyword evidence="8 17" id="KW-0418">Kinase</keyword>
<gene>
    <name evidence="22" type="ORF">CTI12_AA479500</name>
</gene>
<evidence type="ECO:0000256" key="4">
    <source>
        <dbReference type="ARBA" id="ARBA00022679"/>
    </source>
</evidence>
<dbReference type="GO" id="GO:0106310">
    <property type="term" value="F:protein serine kinase activity"/>
    <property type="evidence" value="ECO:0007669"/>
    <property type="project" value="RHEA"/>
</dbReference>
<dbReference type="EMBL" id="PKPP01008831">
    <property type="protein sequence ID" value="PWA49664.1"/>
    <property type="molecule type" value="Genomic_DNA"/>
</dbReference>
<comment type="caution">
    <text evidence="22">The sequence shown here is derived from an EMBL/GenBank/DDBJ whole genome shotgun (WGS) entry which is preliminary data.</text>
</comment>
<dbReference type="InterPro" id="IPR051343">
    <property type="entry name" value="G-type_lectin_kinases/EP1-like"/>
</dbReference>
<dbReference type="PROSITE" id="PS50927">
    <property type="entry name" value="BULB_LECTIN"/>
    <property type="match status" value="2"/>
</dbReference>
<dbReference type="GO" id="GO:0004674">
    <property type="term" value="F:protein serine/threonine kinase activity"/>
    <property type="evidence" value="ECO:0007669"/>
    <property type="project" value="UniProtKB-KW"/>
</dbReference>
<name>A0A2U1LKY9_ARTAN</name>
<dbReference type="PROSITE" id="PS50011">
    <property type="entry name" value="PROTEIN_KINASE_DOM"/>
    <property type="match status" value="1"/>
</dbReference>
<dbReference type="InterPro" id="IPR036426">
    <property type="entry name" value="Bulb-type_lectin_dom_sf"/>
</dbReference>
<keyword evidence="13" id="KW-0675">Receptor</keyword>
<dbReference type="FunFam" id="2.90.10.10:FF:000026">
    <property type="entry name" value="Serine/threonine-protein kinase"/>
    <property type="match status" value="1"/>
</dbReference>
<dbReference type="InterPro" id="IPR001480">
    <property type="entry name" value="Bulb-type_lectin_dom"/>
</dbReference>
<dbReference type="SMART" id="SM00108">
    <property type="entry name" value="B_lectin"/>
    <property type="match status" value="1"/>
</dbReference>
<proteinExistence type="inferred from homology"/>